<name>A0A5J5IW65_9MICO</name>
<evidence type="ECO:0000313" key="2">
    <source>
        <dbReference type="EMBL" id="KAA9089949.1"/>
    </source>
</evidence>
<dbReference type="RefSeq" id="WP_150418578.1">
    <property type="nucleotide sequence ID" value="NZ_VYRZ01000001.1"/>
</dbReference>
<keyword evidence="1" id="KW-0472">Membrane</keyword>
<organism evidence="2 3">
    <name type="scientific">Microbacterium radiodurans</name>
    <dbReference type="NCBI Taxonomy" id="661398"/>
    <lineage>
        <taxon>Bacteria</taxon>
        <taxon>Bacillati</taxon>
        <taxon>Actinomycetota</taxon>
        <taxon>Actinomycetes</taxon>
        <taxon>Micrococcales</taxon>
        <taxon>Microbacteriaceae</taxon>
        <taxon>Microbacterium</taxon>
    </lineage>
</organism>
<dbReference type="AlphaFoldDB" id="A0A5J5IW65"/>
<dbReference type="EMBL" id="VYRZ01000001">
    <property type="protein sequence ID" value="KAA9089949.1"/>
    <property type="molecule type" value="Genomic_DNA"/>
</dbReference>
<reference evidence="3" key="1">
    <citation type="submission" date="2019-09" db="EMBL/GenBank/DDBJ databases">
        <title>Mumia zhuanghuii sp. nov. isolated from the intestinal contents of plateau pika (Ochotona curzoniae) in the Qinghai-Tibet plateau of China.</title>
        <authorList>
            <person name="Tian Z."/>
        </authorList>
    </citation>
    <scope>NUCLEOTIDE SEQUENCE [LARGE SCALE GENOMIC DNA]</scope>
    <source>
        <strain evidence="3">DSM 25564</strain>
    </source>
</reference>
<evidence type="ECO:0000256" key="1">
    <source>
        <dbReference type="SAM" id="Phobius"/>
    </source>
</evidence>
<feature type="transmembrane region" description="Helical" evidence="1">
    <location>
        <begin position="41"/>
        <end position="60"/>
    </location>
</feature>
<proteinExistence type="predicted"/>
<evidence type="ECO:0000313" key="3">
    <source>
        <dbReference type="Proteomes" id="UP000327039"/>
    </source>
</evidence>
<keyword evidence="1" id="KW-1133">Transmembrane helix</keyword>
<dbReference type="OrthoDB" id="5084079at2"/>
<sequence>MERLRAVRARRSRALRGAASAAIATVLAATAHTISGGLAPLWLIAAAAVLATPVSVWLVGRAPSPVRTGLVVLASQGLFHTLFGLAGSADPALADATSGAAVHLHSAVFLGGAGDAGTAGSHLHALTPTMTATHLAAAAVTAVLLSCGERMLHAVARGIRRVLGILSPLVPPVFPAAAAPADRRWRPASLALRSSLTLRGPPVLV</sequence>
<keyword evidence="3" id="KW-1185">Reference proteome</keyword>
<dbReference type="Proteomes" id="UP000327039">
    <property type="component" value="Unassembled WGS sequence"/>
</dbReference>
<keyword evidence="1" id="KW-0812">Transmembrane</keyword>
<comment type="caution">
    <text evidence="2">The sequence shown here is derived from an EMBL/GenBank/DDBJ whole genome shotgun (WGS) entry which is preliminary data.</text>
</comment>
<protein>
    <submittedName>
        <fullName evidence="2">Uncharacterized protein</fullName>
    </submittedName>
</protein>
<gene>
    <name evidence="2" type="ORF">F6B42_05795</name>
</gene>
<accession>A0A5J5IW65</accession>